<keyword evidence="1" id="KW-0472">Membrane</keyword>
<evidence type="ECO:0000313" key="2">
    <source>
        <dbReference type="EMBL" id="HIU09786.1"/>
    </source>
</evidence>
<dbReference type="AlphaFoldDB" id="A0A9D1HI91"/>
<dbReference type="EMBL" id="DVMH01000005">
    <property type="protein sequence ID" value="HIU09786.1"/>
    <property type="molecule type" value="Genomic_DNA"/>
</dbReference>
<keyword evidence="1" id="KW-0812">Transmembrane</keyword>
<gene>
    <name evidence="2" type="ORF">IAB00_00810</name>
</gene>
<feature type="transmembrane region" description="Helical" evidence="1">
    <location>
        <begin position="122"/>
        <end position="147"/>
    </location>
</feature>
<feature type="transmembrane region" description="Helical" evidence="1">
    <location>
        <begin position="80"/>
        <end position="102"/>
    </location>
</feature>
<dbReference type="Pfam" id="PF13346">
    <property type="entry name" value="ABC2_membrane_5"/>
    <property type="match status" value="1"/>
</dbReference>
<feature type="transmembrane region" description="Helical" evidence="1">
    <location>
        <begin position="21"/>
        <end position="46"/>
    </location>
</feature>
<accession>A0A9D1HI91</accession>
<feature type="transmembrane region" description="Helical" evidence="1">
    <location>
        <begin position="154"/>
        <end position="175"/>
    </location>
</feature>
<sequence length="212" mass="23596">MKGMKGLLLKDLYFMQRHMRVYLLLMLVFVLLPGQLPLLAVIYSVMLPITVLAYDDNVKWPELAAMLPFSTRVLVFSKYLLGYIFSGCFVLLAILARVAYKFCWPLVTSGPVDNDFALSSDFISFMLLIWLASLVLLSLNLPLMFCLGAEKGRLAFILTMGLFFGIAIPLSSLSVPISSDVMFPGMLLLAASINAASYALSVKLYDKRLRTA</sequence>
<organism evidence="2 3">
    <name type="scientific">Candidatus Avidehalobacter gallistercoris</name>
    <dbReference type="NCBI Taxonomy" id="2840694"/>
    <lineage>
        <taxon>Bacteria</taxon>
        <taxon>Bacillati</taxon>
        <taxon>Bacillota</taxon>
        <taxon>Clostridia</taxon>
        <taxon>Eubacteriales</taxon>
        <taxon>Peptococcaceae</taxon>
        <taxon>Peptococcaceae incertae sedis</taxon>
        <taxon>Candidatus Avidehalobacter</taxon>
    </lineage>
</organism>
<name>A0A9D1HI91_9FIRM</name>
<reference evidence="2" key="1">
    <citation type="submission" date="2020-10" db="EMBL/GenBank/DDBJ databases">
        <authorList>
            <person name="Gilroy R."/>
        </authorList>
    </citation>
    <scope>NUCLEOTIDE SEQUENCE</scope>
    <source>
        <strain evidence="2">2830</strain>
    </source>
</reference>
<protein>
    <submittedName>
        <fullName evidence="2">ABC-2 transporter permease</fullName>
    </submittedName>
</protein>
<dbReference type="Proteomes" id="UP000824124">
    <property type="component" value="Unassembled WGS sequence"/>
</dbReference>
<proteinExistence type="predicted"/>
<keyword evidence="1" id="KW-1133">Transmembrane helix</keyword>
<reference evidence="2" key="2">
    <citation type="journal article" date="2021" name="PeerJ">
        <title>Extensive microbial diversity within the chicken gut microbiome revealed by metagenomics and culture.</title>
        <authorList>
            <person name="Gilroy R."/>
            <person name="Ravi A."/>
            <person name="Getino M."/>
            <person name="Pursley I."/>
            <person name="Horton D.L."/>
            <person name="Alikhan N.F."/>
            <person name="Baker D."/>
            <person name="Gharbi K."/>
            <person name="Hall N."/>
            <person name="Watson M."/>
            <person name="Adriaenssens E.M."/>
            <person name="Foster-Nyarko E."/>
            <person name="Jarju S."/>
            <person name="Secka A."/>
            <person name="Antonio M."/>
            <person name="Oren A."/>
            <person name="Chaudhuri R.R."/>
            <person name="La Ragione R."/>
            <person name="Hildebrand F."/>
            <person name="Pallen M.J."/>
        </authorList>
    </citation>
    <scope>NUCLEOTIDE SEQUENCE</scope>
    <source>
        <strain evidence="2">2830</strain>
    </source>
</reference>
<comment type="caution">
    <text evidence="2">The sequence shown here is derived from an EMBL/GenBank/DDBJ whole genome shotgun (WGS) entry which is preliminary data.</text>
</comment>
<evidence type="ECO:0000313" key="3">
    <source>
        <dbReference type="Proteomes" id="UP000824124"/>
    </source>
</evidence>
<feature type="transmembrane region" description="Helical" evidence="1">
    <location>
        <begin position="181"/>
        <end position="200"/>
    </location>
</feature>
<dbReference type="InterPro" id="IPR025699">
    <property type="entry name" value="ABC2_memb-like"/>
</dbReference>
<evidence type="ECO:0000256" key="1">
    <source>
        <dbReference type="SAM" id="Phobius"/>
    </source>
</evidence>
<feature type="transmembrane region" description="Helical" evidence="1">
    <location>
        <begin position="58"/>
        <end position="75"/>
    </location>
</feature>